<organism evidence="1 2">
    <name type="scientific">Candidatus Onthousia excrementipullorum</name>
    <dbReference type="NCBI Taxonomy" id="2840884"/>
    <lineage>
        <taxon>Bacteria</taxon>
        <taxon>Bacillati</taxon>
        <taxon>Bacillota</taxon>
        <taxon>Bacilli</taxon>
        <taxon>Candidatus Onthousia</taxon>
    </lineage>
</organism>
<accession>A0A9D1DUE9</accession>
<comment type="caution">
    <text evidence="1">The sequence shown here is derived from an EMBL/GenBank/DDBJ whole genome shotgun (WGS) entry which is preliminary data.</text>
</comment>
<proteinExistence type="predicted"/>
<dbReference type="Proteomes" id="UP000824232">
    <property type="component" value="Unassembled WGS sequence"/>
</dbReference>
<evidence type="ECO:0000313" key="1">
    <source>
        <dbReference type="EMBL" id="HIR59324.1"/>
    </source>
</evidence>
<reference evidence="1" key="1">
    <citation type="submission" date="2020-10" db="EMBL/GenBank/DDBJ databases">
        <authorList>
            <person name="Gilroy R."/>
        </authorList>
    </citation>
    <scope>NUCLEOTIDE SEQUENCE</scope>
    <source>
        <strain evidence="1">CHK184-20233</strain>
    </source>
</reference>
<reference evidence="1" key="2">
    <citation type="journal article" date="2021" name="PeerJ">
        <title>Extensive microbial diversity within the chicken gut microbiome revealed by metagenomics and culture.</title>
        <authorList>
            <person name="Gilroy R."/>
            <person name="Ravi A."/>
            <person name="Getino M."/>
            <person name="Pursley I."/>
            <person name="Horton D.L."/>
            <person name="Alikhan N.F."/>
            <person name="Baker D."/>
            <person name="Gharbi K."/>
            <person name="Hall N."/>
            <person name="Watson M."/>
            <person name="Adriaenssens E.M."/>
            <person name="Foster-Nyarko E."/>
            <person name="Jarju S."/>
            <person name="Secka A."/>
            <person name="Antonio M."/>
            <person name="Oren A."/>
            <person name="Chaudhuri R.R."/>
            <person name="La Ragione R."/>
            <person name="Hildebrand F."/>
            <person name="Pallen M.J."/>
        </authorList>
    </citation>
    <scope>NUCLEOTIDE SEQUENCE</scope>
    <source>
        <strain evidence="1">CHK184-20233</strain>
    </source>
</reference>
<dbReference type="AlphaFoldDB" id="A0A9D1DUE9"/>
<name>A0A9D1DUE9_9FIRM</name>
<gene>
    <name evidence="1" type="ORF">IAB38_04665</name>
</gene>
<evidence type="ECO:0000313" key="2">
    <source>
        <dbReference type="Proteomes" id="UP000824232"/>
    </source>
</evidence>
<protein>
    <submittedName>
        <fullName evidence="1">Uncharacterized protein</fullName>
    </submittedName>
</protein>
<sequence length="147" mass="17295">MTTDCTTVKLLPSKCKTGLIDIGEILDAEFDNSESYHHKAIIFCDKDNVVCVYNSKNDSYFEDGYEYFEPAEQRLYIRCNSDASYEALKNFINQSSKYHNFAKYEYEIPRKKAFEKMFTANESVIDDIKDNDLMLVEERNNLEQMER</sequence>
<dbReference type="EMBL" id="DVHC01000050">
    <property type="protein sequence ID" value="HIR59324.1"/>
    <property type="molecule type" value="Genomic_DNA"/>
</dbReference>